<evidence type="ECO:0000313" key="2">
    <source>
        <dbReference type="Proteomes" id="UP001597079"/>
    </source>
</evidence>
<sequence>MPNRKPRRDSAKCSIINRTVSFNIEDPFQAQLLAAVDQWTNFSGGVKRLIAASLSPQSPIQMQSFSPIMQAPEGQNLNVTDDADEWDPIELL</sequence>
<organism evidence="1 2">
    <name type="scientific">Alicyclobacillus fodiniaquatilis</name>
    <dbReference type="NCBI Taxonomy" id="1661150"/>
    <lineage>
        <taxon>Bacteria</taxon>
        <taxon>Bacillati</taxon>
        <taxon>Bacillota</taxon>
        <taxon>Bacilli</taxon>
        <taxon>Bacillales</taxon>
        <taxon>Alicyclobacillaceae</taxon>
        <taxon>Alicyclobacillus</taxon>
    </lineage>
</organism>
<protein>
    <submittedName>
        <fullName evidence="1">Uncharacterized protein</fullName>
    </submittedName>
</protein>
<dbReference type="Proteomes" id="UP001597079">
    <property type="component" value="Unassembled WGS sequence"/>
</dbReference>
<accession>A0ABW4JJG4</accession>
<dbReference type="RefSeq" id="WP_377943475.1">
    <property type="nucleotide sequence ID" value="NZ_JBHUCX010000030.1"/>
</dbReference>
<reference evidence="2" key="1">
    <citation type="journal article" date="2019" name="Int. J. Syst. Evol. Microbiol.">
        <title>The Global Catalogue of Microorganisms (GCM) 10K type strain sequencing project: providing services to taxonomists for standard genome sequencing and annotation.</title>
        <authorList>
            <consortium name="The Broad Institute Genomics Platform"/>
            <consortium name="The Broad Institute Genome Sequencing Center for Infectious Disease"/>
            <person name="Wu L."/>
            <person name="Ma J."/>
        </authorList>
    </citation>
    <scope>NUCLEOTIDE SEQUENCE [LARGE SCALE GENOMIC DNA]</scope>
    <source>
        <strain evidence="2">CGMCC 1.12286</strain>
    </source>
</reference>
<comment type="caution">
    <text evidence="1">The sequence shown here is derived from an EMBL/GenBank/DDBJ whole genome shotgun (WGS) entry which is preliminary data.</text>
</comment>
<evidence type="ECO:0000313" key="1">
    <source>
        <dbReference type="EMBL" id="MFD1675590.1"/>
    </source>
</evidence>
<gene>
    <name evidence="1" type="ORF">ACFSB2_12885</name>
</gene>
<proteinExistence type="predicted"/>
<keyword evidence="2" id="KW-1185">Reference proteome</keyword>
<dbReference type="EMBL" id="JBHUCX010000030">
    <property type="protein sequence ID" value="MFD1675590.1"/>
    <property type="molecule type" value="Genomic_DNA"/>
</dbReference>
<name>A0ABW4JJG4_9BACL</name>